<dbReference type="InterPro" id="IPR005829">
    <property type="entry name" value="Sugar_transporter_CS"/>
</dbReference>
<dbReference type="FunFam" id="3.40.50.300:FF:000027">
    <property type="entry name" value="26S protease regulatory subunit 7"/>
    <property type="match status" value="1"/>
</dbReference>
<dbReference type="Pfam" id="PF21236">
    <property type="entry name" value="OB_PRS7"/>
    <property type="match status" value="1"/>
</dbReference>
<dbReference type="GO" id="GO:0016020">
    <property type="term" value="C:membrane"/>
    <property type="evidence" value="ECO:0007669"/>
    <property type="project" value="UniProtKB-SubCell"/>
</dbReference>
<evidence type="ECO:0000256" key="12">
    <source>
        <dbReference type="ARBA" id="ARBA00023242"/>
    </source>
</evidence>
<feature type="transmembrane region" description="Helical" evidence="15">
    <location>
        <begin position="407"/>
        <end position="426"/>
    </location>
</feature>
<evidence type="ECO:0000256" key="10">
    <source>
        <dbReference type="ARBA" id="ARBA00022989"/>
    </source>
</evidence>
<comment type="function">
    <text evidence="13">The 26S proteasome is involved in the ATP-dependent degradation of ubiquitinated proteins. The regulatory (or ATPase) complex confers ATP dependency and substrate specificity to the 26S complex.</text>
</comment>
<dbReference type="InterPro" id="IPR003959">
    <property type="entry name" value="ATPase_AAA_core"/>
</dbReference>
<reference evidence="17" key="1">
    <citation type="submission" date="2021-07" db="EMBL/GenBank/DDBJ databases">
        <title>Draft genome of Mortierella alpina, strain LL118, isolated from an aspen leaf litter sample.</title>
        <authorList>
            <person name="Yang S."/>
            <person name="Vinatzer B.A."/>
        </authorList>
    </citation>
    <scope>NUCLEOTIDE SEQUENCE</scope>
    <source>
        <strain evidence="17">LL118</strain>
    </source>
</reference>
<dbReference type="GO" id="GO:0005737">
    <property type="term" value="C:cytoplasm"/>
    <property type="evidence" value="ECO:0007669"/>
    <property type="project" value="UniProtKB-SubCell"/>
</dbReference>
<evidence type="ECO:0000256" key="11">
    <source>
        <dbReference type="ARBA" id="ARBA00023136"/>
    </source>
</evidence>
<feature type="transmembrane region" description="Helical" evidence="15">
    <location>
        <begin position="169"/>
        <end position="192"/>
    </location>
</feature>
<dbReference type="PANTHER" id="PTHR23073">
    <property type="entry name" value="26S PROTEASOME REGULATORY SUBUNIT"/>
    <property type="match status" value="1"/>
</dbReference>
<comment type="similarity">
    <text evidence="4">Belongs to the AAA ATPase family.</text>
</comment>
<comment type="subcellular location">
    <subcellularLocation>
        <location evidence="3">Cytoplasm</location>
    </subcellularLocation>
    <subcellularLocation>
        <location evidence="2">Membrane</location>
        <topology evidence="2">Multi-pass membrane protein</topology>
    </subcellularLocation>
    <subcellularLocation>
        <location evidence="1">Nucleus</location>
    </subcellularLocation>
</comment>
<feature type="transmembrane region" description="Helical" evidence="15">
    <location>
        <begin position="332"/>
        <end position="353"/>
    </location>
</feature>
<feature type="transmembrane region" description="Helical" evidence="15">
    <location>
        <begin position="505"/>
        <end position="527"/>
    </location>
</feature>
<dbReference type="Gene3D" id="1.20.1250.20">
    <property type="entry name" value="MFS general substrate transporter like domains"/>
    <property type="match status" value="2"/>
</dbReference>
<dbReference type="InterPro" id="IPR003593">
    <property type="entry name" value="AAA+_ATPase"/>
</dbReference>
<evidence type="ECO:0000256" key="7">
    <source>
        <dbReference type="ARBA" id="ARBA00022741"/>
    </source>
</evidence>
<dbReference type="PROSITE" id="PS00674">
    <property type="entry name" value="AAA"/>
    <property type="match status" value="1"/>
</dbReference>
<dbReference type="GO" id="GO:0008540">
    <property type="term" value="C:proteasome regulatory particle, base subcomplex"/>
    <property type="evidence" value="ECO:0007669"/>
    <property type="project" value="UniProtKB-ARBA"/>
</dbReference>
<feature type="transmembrane region" description="Helical" evidence="15">
    <location>
        <begin position="239"/>
        <end position="260"/>
    </location>
</feature>
<feature type="transmembrane region" description="Helical" evidence="15">
    <location>
        <begin position="471"/>
        <end position="490"/>
    </location>
</feature>
<gene>
    <name evidence="17" type="ORF">KVV02_004227</name>
</gene>
<keyword evidence="12" id="KW-0539">Nucleus</keyword>
<dbReference type="Pfam" id="PF00083">
    <property type="entry name" value="Sugar_tr"/>
    <property type="match status" value="1"/>
</dbReference>
<evidence type="ECO:0000256" key="1">
    <source>
        <dbReference type="ARBA" id="ARBA00004123"/>
    </source>
</evidence>
<comment type="caution">
    <text evidence="17">The sequence shown here is derived from an EMBL/GenBank/DDBJ whole genome shotgun (WGS) entry which is preliminary data.</text>
</comment>
<feature type="transmembrane region" description="Helical" evidence="15">
    <location>
        <begin position="75"/>
        <end position="93"/>
    </location>
</feature>
<dbReference type="GO" id="GO:0016887">
    <property type="term" value="F:ATP hydrolysis activity"/>
    <property type="evidence" value="ECO:0007669"/>
    <property type="project" value="InterPro"/>
</dbReference>
<dbReference type="FunFam" id="2.40.50.140:FF:000037">
    <property type="entry name" value="26S protease regulatory subunit 7"/>
    <property type="match status" value="1"/>
</dbReference>
<dbReference type="PROSITE" id="PS50850">
    <property type="entry name" value="MFS"/>
    <property type="match status" value="1"/>
</dbReference>
<keyword evidence="8" id="KW-0067">ATP-binding</keyword>
<dbReference type="GO" id="GO:0005524">
    <property type="term" value="F:ATP binding"/>
    <property type="evidence" value="ECO:0007669"/>
    <property type="project" value="UniProtKB-KW"/>
</dbReference>
<feature type="transmembrane region" description="Helical" evidence="15">
    <location>
        <begin position="138"/>
        <end position="157"/>
    </location>
</feature>
<feature type="transmembrane region" description="Helical" evidence="15">
    <location>
        <begin position="373"/>
        <end position="395"/>
    </location>
</feature>
<feature type="domain" description="Major facilitator superfamily (MFS) profile" evidence="16">
    <location>
        <begin position="63"/>
        <end position="532"/>
    </location>
</feature>
<dbReference type="InterPro" id="IPR050221">
    <property type="entry name" value="26S_Proteasome_ATPase"/>
</dbReference>
<keyword evidence="9" id="KW-0647">Proteasome</keyword>
<dbReference type="CDD" id="cd19502">
    <property type="entry name" value="RecA-like_PAN_like"/>
    <property type="match status" value="1"/>
</dbReference>
<dbReference type="GO" id="GO:0005634">
    <property type="term" value="C:nucleus"/>
    <property type="evidence" value="ECO:0007669"/>
    <property type="project" value="UniProtKB-SubCell"/>
</dbReference>
<dbReference type="InterPro" id="IPR005828">
    <property type="entry name" value="MFS_sugar_transport-like"/>
</dbReference>
<evidence type="ECO:0000256" key="15">
    <source>
        <dbReference type="SAM" id="Phobius"/>
    </source>
</evidence>
<dbReference type="InterPro" id="IPR027417">
    <property type="entry name" value="P-loop_NTPase"/>
</dbReference>
<keyword evidence="7" id="KW-0547">Nucleotide-binding</keyword>
<evidence type="ECO:0000256" key="5">
    <source>
        <dbReference type="ARBA" id="ARBA00022490"/>
    </source>
</evidence>
<dbReference type="SUPFAM" id="SSF52540">
    <property type="entry name" value="P-loop containing nucleoside triphosphate hydrolases"/>
    <property type="match status" value="1"/>
</dbReference>
<evidence type="ECO:0000256" key="8">
    <source>
        <dbReference type="ARBA" id="ARBA00022840"/>
    </source>
</evidence>
<keyword evidence="6 15" id="KW-0812">Transmembrane</keyword>
<protein>
    <recommendedName>
        <fullName evidence="14">26S proteasome regulatory subunit 7 homolog</fullName>
    </recommendedName>
</protein>
<dbReference type="InterPro" id="IPR041569">
    <property type="entry name" value="AAA_lid_3"/>
</dbReference>
<dbReference type="CDD" id="cd17364">
    <property type="entry name" value="MFS_PhT"/>
    <property type="match status" value="1"/>
</dbReference>
<dbReference type="Pfam" id="PF17862">
    <property type="entry name" value="AAA_lid_3"/>
    <property type="match status" value="1"/>
</dbReference>
<evidence type="ECO:0000256" key="13">
    <source>
        <dbReference type="ARBA" id="ARBA00024661"/>
    </source>
</evidence>
<dbReference type="InterPro" id="IPR012340">
    <property type="entry name" value="NA-bd_OB-fold"/>
</dbReference>
<keyword evidence="5" id="KW-0963">Cytoplasm</keyword>
<dbReference type="Gene3D" id="3.40.50.300">
    <property type="entry name" value="P-loop containing nucleotide triphosphate hydrolases"/>
    <property type="match status" value="1"/>
</dbReference>
<dbReference type="PROSITE" id="PS00216">
    <property type="entry name" value="SUGAR_TRANSPORT_1"/>
    <property type="match status" value="1"/>
</dbReference>
<dbReference type="SUPFAM" id="SSF103473">
    <property type="entry name" value="MFS general substrate transporter"/>
    <property type="match status" value="1"/>
</dbReference>
<dbReference type="EMBL" id="JAIFTL010000115">
    <property type="protein sequence ID" value="KAG9323107.1"/>
    <property type="molecule type" value="Genomic_DNA"/>
</dbReference>
<evidence type="ECO:0000256" key="6">
    <source>
        <dbReference type="ARBA" id="ARBA00022692"/>
    </source>
</evidence>
<evidence type="ECO:0000313" key="17">
    <source>
        <dbReference type="EMBL" id="KAG9323107.1"/>
    </source>
</evidence>
<feature type="transmembrane region" description="Helical" evidence="15">
    <location>
        <begin position="432"/>
        <end position="450"/>
    </location>
</feature>
<name>A0A9P8CXC0_MORAP</name>
<dbReference type="SMART" id="SM00382">
    <property type="entry name" value="AAA"/>
    <property type="match status" value="1"/>
</dbReference>
<keyword evidence="11 15" id="KW-0472">Membrane</keyword>
<evidence type="ECO:0000256" key="2">
    <source>
        <dbReference type="ARBA" id="ARBA00004141"/>
    </source>
</evidence>
<organism evidence="17 18">
    <name type="scientific">Mortierella alpina</name>
    <name type="common">Oleaginous fungus</name>
    <name type="synonym">Mortierella renispora</name>
    <dbReference type="NCBI Taxonomy" id="64518"/>
    <lineage>
        <taxon>Eukaryota</taxon>
        <taxon>Fungi</taxon>
        <taxon>Fungi incertae sedis</taxon>
        <taxon>Mucoromycota</taxon>
        <taxon>Mortierellomycotina</taxon>
        <taxon>Mortierellomycetes</taxon>
        <taxon>Mortierellales</taxon>
        <taxon>Mortierellaceae</taxon>
        <taxon>Mortierella</taxon>
    </lineage>
</organism>
<feature type="transmembrane region" description="Helical" evidence="15">
    <location>
        <begin position="213"/>
        <end position="233"/>
    </location>
</feature>
<dbReference type="FunFam" id="1.10.8.60:FF:000005">
    <property type="entry name" value="26S protease regulatory subunit 7"/>
    <property type="match status" value="1"/>
</dbReference>
<dbReference type="GO" id="GO:0022857">
    <property type="term" value="F:transmembrane transporter activity"/>
    <property type="evidence" value="ECO:0007669"/>
    <property type="project" value="InterPro"/>
</dbReference>
<dbReference type="InterPro" id="IPR020846">
    <property type="entry name" value="MFS_dom"/>
</dbReference>
<evidence type="ECO:0000256" key="9">
    <source>
        <dbReference type="ARBA" id="ARBA00022942"/>
    </source>
</evidence>
<evidence type="ECO:0000313" key="18">
    <source>
        <dbReference type="Proteomes" id="UP000717515"/>
    </source>
</evidence>
<dbReference type="InterPro" id="IPR048723">
    <property type="entry name" value="OB_PRS7"/>
</dbReference>
<dbReference type="Gene3D" id="1.10.8.60">
    <property type="match status" value="1"/>
</dbReference>
<dbReference type="InterPro" id="IPR003960">
    <property type="entry name" value="ATPase_AAA_CS"/>
</dbReference>
<evidence type="ECO:0000256" key="3">
    <source>
        <dbReference type="ARBA" id="ARBA00004496"/>
    </source>
</evidence>
<evidence type="ECO:0000256" key="14">
    <source>
        <dbReference type="ARBA" id="ARBA00067449"/>
    </source>
</evidence>
<dbReference type="Pfam" id="PF00004">
    <property type="entry name" value="AAA"/>
    <property type="match status" value="1"/>
</dbReference>
<dbReference type="Proteomes" id="UP000717515">
    <property type="component" value="Unassembled WGS sequence"/>
</dbReference>
<feature type="transmembrane region" description="Helical" evidence="15">
    <location>
        <begin position="108"/>
        <end position="126"/>
    </location>
</feature>
<evidence type="ECO:0000256" key="4">
    <source>
        <dbReference type="ARBA" id="ARBA00006914"/>
    </source>
</evidence>
<proteinExistence type="inferred from homology"/>
<dbReference type="AlphaFoldDB" id="A0A9P8CXC0"/>
<dbReference type="Gene3D" id="2.40.50.140">
    <property type="entry name" value="Nucleic acid-binding proteins"/>
    <property type="match status" value="1"/>
</dbReference>
<sequence>MTSDFHPILLIFTHNMSGPSNFTEKDVSADVPETGSIDQAVQPKGGLANLEEQQSWNWFTIRTLITSGTGFFTDAYDVFIINLIVPMLGYVYFKDTGGHIPTGTEGALKGMASFGTLVGQLVFGYLGDAYGRQKIYGLELMIIILGTFCCAMVGSNAKGSTVIEYLTFWRFILGIGIGGDYPMSATVTSEWASAGRRGQLMSIIFSMQGIGNMMASVMTLIILACFKTAIIADVDNLDYVWRVCIGIGCIPAVSTIYLRLTMPESPRYAMDVENDVEKANLAVARATETTVDNNNTAADVLANQTAVADAKAKRNHNRDFIEYFSRWENLKVLIGTSSTWFLLDIAFYGVSLNQSYVLNAMGFHGDGTVYDNLWRTTLGNLTVSLLGFVPGYWFTVFLIEKMGRKKIQFMGFAMLTILFVILSAAFHQLQKIVPLFVAVFTLAQFFFNFGPNTTTFVVPGEVFPTRVRATAHGISAASGKLGAILATFLFNKVAEIGGAPGEHAFLPQLLGIFAGVMALGFLCTFLIPETKGMSLEEIEQRGMTREEILARGMTPIEAKLTAMAPPKENWEKYDKPVDDKEENIVALDEGDIALLKTYGQGPYAKDLKKLENDIKDAQKRVNEKIGVKESDTGLAPPALWDIPADKQRMGEEQPLQASRLCAVARCTKIIEAVGDEPAKYVINVKQIAKFVVGLGEKVSPTDIDEGIRVGVDRTKYHIQIPLPPKIDASVTMMQVEEKPDVTYSDVGGCKEQIEKLREVVELPLLQPERFVNLGIDPPKGVLLYGPPGTGKTLCARAAANRTDATFIRVIGSELVQKYIGEGARMVRELFEMAKTKKACIIFFDEVDAIGGARFDDGAGGDNEVQRTMLELINQLDGFDSRGNIKVLMATNRPDTLDPALLRPGRLDRKVEFSLPDLEGRAHILKIHARSMSVERDIRYELIARLCPNSTGAELRSVCTEAGMFAIRARRKVATEKDFLEAVNKVIKSYAKFSSTPKYMSYN</sequence>
<keyword evidence="10 15" id="KW-1133">Transmembrane helix</keyword>
<accession>A0A9P8CXC0</accession>
<evidence type="ECO:0000259" key="16">
    <source>
        <dbReference type="PROSITE" id="PS50850"/>
    </source>
</evidence>
<dbReference type="InterPro" id="IPR036259">
    <property type="entry name" value="MFS_trans_sf"/>
</dbReference>